<keyword evidence="1" id="KW-0472">Membrane</keyword>
<dbReference type="EMBL" id="MN740938">
    <property type="protein sequence ID" value="QHU18832.1"/>
    <property type="molecule type" value="Genomic_DNA"/>
</dbReference>
<feature type="transmembrane region" description="Helical" evidence="1">
    <location>
        <begin position="32"/>
        <end position="51"/>
    </location>
</feature>
<evidence type="ECO:0000313" key="2">
    <source>
        <dbReference type="EMBL" id="QHU18832.1"/>
    </source>
</evidence>
<organism evidence="2">
    <name type="scientific">viral metagenome</name>
    <dbReference type="NCBI Taxonomy" id="1070528"/>
    <lineage>
        <taxon>unclassified sequences</taxon>
        <taxon>metagenomes</taxon>
        <taxon>organismal metagenomes</taxon>
    </lineage>
</organism>
<sequence length="84" mass="9679">MDRLDFTIYAPILIILFAVIGWVLATGLGKGQYVRIIDILIYGPYLIYLAMKDTYTFSFYEKVFLLMFGVTTITYNLKNALHQA</sequence>
<protein>
    <submittedName>
        <fullName evidence="2">Uncharacterized protein</fullName>
    </submittedName>
</protein>
<keyword evidence="1" id="KW-1133">Transmembrane helix</keyword>
<keyword evidence="1" id="KW-0812">Transmembrane</keyword>
<dbReference type="AlphaFoldDB" id="A0A6C0KLC3"/>
<evidence type="ECO:0000256" key="1">
    <source>
        <dbReference type="SAM" id="Phobius"/>
    </source>
</evidence>
<feature type="transmembrane region" description="Helical" evidence="1">
    <location>
        <begin position="6"/>
        <end position="25"/>
    </location>
</feature>
<feature type="transmembrane region" description="Helical" evidence="1">
    <location>
        <begin position="57"/>
        <end position="77"/>
    </location>
</feature>
<proteinExistence type="predicted"/>
<name>A0A6C0KLC3_9ZZZZ</name>
<reference evidence="2" key="1">
    <citation type="journal article" date="2020" name="Nature">
        <title>Giant virus diversity and host interactions through global metagenomics.</title>
        <authorList>
            <person name="Schulz F."/>
            <person name="Roux S."/>
            <person name="Paez-Espino D."/>
            <person name="Jungbluth S."/>
            <person name="Walsh D.A."/>
            <person name="Denef V.J."/>
            <person name="McMahon K.D."/>
            <person name="Konstantinidis K.T."/>
            <person name="Eloe-Fadrosh E.A."/>
            <person name="Kyrpides N.C."/>
            <person name="Woyke T."/>
        </authorList>
    </citation>
    <scope>NUCLEOTIDE SEQUENCE</scope>
    <source>
        <strain evidence="2">GVMAG-S-3300013006-158</strain>
    </source>
</reference>
<accession>A0A6C0KLC3</accession>